<evidence type="ECO:0000256" key="2">
    <source>
        <dbReference type="ARBA" id="ARBA00006269"/>
    </source>
</evidence>
<dbReference type="Pfam" id="PF13191">
    <property type="entry name" value="AAA_16"/>
    <property type="match status" value="1"/>
</dbReference>
<dbReference type="InterPro" id="IPR041664">
    <property type="entry name" value="AAA_16"/>
</dbReference>
<evidence type="ECO:0000259" key="8">
    <source>
        <dbReference type="Pfam" id="PF13191"/>
    </source>
</evidence>
<feature type="domain" description="Origin recognition complex subunit 5 C-terminal" evidence="9">
    <location>
        <begin position="260"/>
        <end position="354"/>
    </location>
</feature>
<keyword evidence="3" id="KW-0235">DNA replication</keyword>
<comment type="caution">
    <text evidence="11">The sequence shown here is derived from an EMBL/GenBank/DDBJ whole genome shotgun (WGS) entry which is preliminary data.</text>
</comment>
<keyword evidence="5" id="KW-0067">ATP-binding</keyword>
<dbReference type="SUPFAM" id="SSF52540">
    <property type="entry name" value="P-loop containing nucleoside triphosphate hydrolases"/>
    <property type="match status" value="1"/>
</dbReference>
<dbReference type="InterPro" id="IPR020796">
    <property type="entry name" value="ORC5"/>
</dbReference>
<dbReference type="GO" id="GO:0006270">
    <property type="term" value="P:DNA replication initiation"/>
    <property type="evidence" value="ECO:0007669"/>
    <property type="project" value="TreeGrafter"/>
</dbReference>
<sequence>MEQINTKLCEMFPGRKQQIETLLGLMGEPQEQTPPAIYIYGDHSLGKTTLVKSLMKLVLPPHQYSFIDCIVCFEPRIMYQRVLNDLTQTKPTPANRYKSQKCVNLKEFVVKVRECCQLGEDADETRYLIFDHAERLRDKSPDTLLPTLMKLRELDILKIFSKHCPNNVDLDFFLGFVRFLYDVCNGNCKNLCEMFQLAFSLLPKYIEPVVKGWAKKGDTLTLIQHIQPYYKQAMDKLHLNEISSSGWSQSTQIDDCGIDLPYYTKLLLIASFLASYNPARLDKRYFAKGSEETLRTYRRKTNQSQKGSPKKSPVKNSHDIPGGGKLRQQLLGPVAFPVERMLAIFDSIIPDSIDTNVEIMKQ</sequence>
<evidence type="ECO:0000256" key="6">
    <source>
        <dbReference type="ARBA" id="ARBA00023242"/>
    </source>
</evidence>
<evidence type="ECO:0000256" key="3">
    <source>
        <dbReference type="ARBA" id="ARBA00022705"/>
    </source>
</evidence>
<gene>
    <name evidence="11" type="ORF">ALEPTO_LOCUS8606</name>
</gene>
<evidence type="ECO:0000313" key="11">
    <source>
        <dbReference type="EMBL" id="CAG8612104.1"/>
    </source>
</evidence>
<dbReference type="InterPro" id="IPR027417">
    <property type="entry name" value="P-loop_NTPase"/>
</dbReference>
<dbReference type="Gene3D" id="3.40.50.300">
    <property type="entry name" value="P-loop containing nucleotide triphosphate hydrolases"/>
    <property type="match status" value="1"/>
</dbReference>
<dbReference type="InterPro" id="IPR047088">
    <property type="entry name" value="ORC5_C"/>
</dbReference>
<feature type="region of interest" description="Disordered" evidence="7">
    <location>
        <begin position="296"/>
        <end position="323"/>
    </location>
</feature>
<evidence type="ECO:0000313" key="12">
    <source>
        <dbReference type="Proteomes" id="UP000789508"/>
    </source>
</evidence>
<dbReference type="Proteomes" id="UP000789508">
    <property type="component" value="Unassembled WGS sequence"/>
</dbReference>
<proteinExistence type="inferred from homology"/>
<accession>A0A9N9CTC9</accession>
<feature type="domain" description="Orc1-like AAA ATPase" evidence="8">
    <location>
        <begin position="12"/>
        <end position="154"/>
    </location>
</feature>
<dbReference type="EMBL" id="CAJVPS010005170">
    <property type="protein sequence ID" value="CAG8612104.1"/>
    <property type="molecule type" value="Genomic_DNA"/>
</dbReference>
<name>A0A9N9CTC9_9GLOM</name>
<evidence type="ECO:0000256" key="4">
    <source>
        <dbReference type="ARBA" id="ARBA00022741"/>
    </source>
</evidence>
<keyword evidence="12" id="KW-1185">Reference proteome</keyword>
<comment type="similarity">
    <text evidence="2">Belongs to the ORC5 family.</text>
</comment>
<dbReference type="Pfam" id="PF14630">
    <property type="entry name" value="ORC5_C"/>
    <property type="match status" value="1"/>
</dbReference>
<dbReference type="GO" id="GO:0005664">
    <property type="term" value="C:nuclear origin of replication recognition complex"/>
    <property type="evidence" value="ECO:0007669"/>
    <property type="project" value="TreeGrafter"/>
</dbReference>
<comment type="subcellular location">
    <subcellularLocation>
        <location evidence="1">Nucleus</location>
    </subcellularLocation>
</comment>
<evidence type="ECO:0000256" key="5">
    <source>
        <dbReference type="ARBA" id="ARBA00022840"/>
    </source>
</evidence>
<organism evidence="11 12">
    <name type="scientific">Ambispora leptoticha</name>
    <dbReference type="NCBI Taxonomy" id="144679"/>
    <lineage>
        <taxon>Eukaryota</taxon>
        <taxon>Fungi</taxon>
        <taxon>Fungi incertae sedis</taxon>
        <taxon>Mucoromycota</taxon>
        <taxon>Glomeromycotina</taxon>
        <taxon>Glomeromycetes</taxon>
        <taxon>Archaeosporales</taxon>
        <taxon>Ambisporaceae</taxon>
        <taxon>Ambispora</taxon>
    </lineage>
</organism>
<dbReference type="PANTHER" id="PTHR12705">
    <property type="entry name" value="ORIGIN RECOGNITION COMPLEX SUBUNIT 5"/>
    <property type="match status" value="1"/>
</dbReference>
<dbReference type="InterPro" id="IPR048866">
    <property type="entry name" value="ORC5_lid"/>
</dbReference>
<evidence type="ECO:0000256" key="1">
    <source>
        <dbReference type="ARBA" id="ARBA00004123"/>
    </source>
</evidence>
<dbReference type="OrthoDB" id="365981at2759"/>
<keyword evidence="6" id="KW-0539">Nucleus</keyword>
<keyword evidence="4" id="KW-0547">Nucleotide-binding</keyword>
<protein>
    <submittedName>
        <fullName evidence="11">4414_t:CDS:1</fullName>
    </submittedName>
</protein>
<evidence type="ECO:0000259" key="9">
    <source>
        <dbReference type="Pfam" id="PF14630"/>
    </source>
</evidence>
<dbReference type="GO" id="GO:0003688">
    <property type="term" value="F:DNA replication origin binding"/>
    <property type="evidence" value="ECO:0007669"/>
    <property type="project" value="TreeGrafter"/>
</dbReference>
<dbReference type="Pfam" id="PF21639">
    <property type="entry name" value="ORC5_lid"/>
    <property type="match status" value="1"/>
</dbReference>
<evidence type="ECO:0000256" key="7">
    <source>
        <dbReference type="SAM" id="MobiDB-lite"/>
    </source>
</evidence>
<feature type="non-terminal residue" evidence="11">
    <location>
        <position position="1"/>
    </location>
</feature>
<feature type="domain" description="ORC5 lid" evidence="10">
    <location>
        <begin position="176"/>
        <end position="232"/>
    </location>
</feature>
<dbReference type="AlphaFoldDB" id="A0A9N9CTC9"/>
<evidence type="ECO:0000259" key="10">
    <source>
        <dbReference type="Pfam" id="PF21639"/>
    </source>
</evidence>
<reference evidence="11" key="1">
    <citation type="submission" date="2021-06" db="EMBL/GenBank/DDBJ databases">
        <authorList>
            <person name="Kallberg Y."/>
            <person name="Tangrot J."/>
            <person name="Rosling A."/>
        </authorList>
    </citation>
    <scope>NUCLEOTIDE SEQUENCE</scope>
    <source>
        <strain evidence="11">FL130A</strain>
    </source>
</reference>
<dbReference type="PANTHER" id="PTHR12705:SF0">
    <property type="entry name" value="ORIGIN RECOGNITION COMPLEX SUBUNIT 5"/>
    <property type="match status" value="1"/>
</dbReference>